<evidence type="ECO:0000256" key="2">
    <source>
        <dbReference type="ARBA" id="ARBA00006656"/>
    </source>
</evidence>
<feature type="compositionally biased region" description="Basic residues" evidence="5">
    <location>
        <begin position="101"/>
        <end position="111"/>
    </location>
</feature>
<feature type="compositionally biased region" description="Basic residues" evidence="5">
    <location>
        <begin position="122"/>
        <end position="145"/>
    </location>
</feature>
<keyword evidence="8" id="KW-1185">Reference proteome</keyword>
<evidence type="ECO:0000259" key="6">
    <source>
        <dbReference type="PROSITE" id="PS51362"/>
    </source>
</evidence>
<reference evidence="7" key="1">
    <citation type="journal article" date="2023" name="Mol. Biol. Evol.">
        <title>Third-Generation Sequencing Reveals the Adaptive Role of the Epigenome in Three Deep-Sea Polychaetes.</title>
        <authorList>
            <person name="Perez M."/>
            <person name="Aroh O."/>
            <person name="Sun Y."/>
            <person name="Lan Y."/>
            <person name="Juniper S.K."/>
            <person name="Young C.R."/>
            <person name="Angers B."/>
            <person name="Qian P.Y."/>
        </authorList>
    </citation>
    <scope>NUCLEOTIDE SEQUENCE</scope>
    <source>
        <strain evidence="7">R07B-5</strain>
    </source>
</reference>
<sequence length="304" mass="34720">MVLVRCGRRRCRPRKVRRGGRRWTPASITLKIYNMLNTTGSDDGGLLITSLKVGVRRTKWMKLIVPTSVIQEVVDSPTRVLPMRIACENCTKSVRPVAVRKARRKKNRKSRRDVDTVEKTMRQRQKSAARRERRMRKQRAKAGGKVRKKKQPYLVIFTRRVDTSPTVVGRTMRMSEHIRRRRHLDRRSDVVTSSSVRTCRKRSMYVSFRQLGLDNMISWPVGFLTSYCEEGGAAPVGRSSHHRRHRANLLAHIKYNRSKANTAAGSPCRPTETAPLSVVYYADKTNIAEVSIPGLIVTRCGGVV</sequence>
<gene>
    <name evidence="7" type="ORF">NP493_2004g00000</name>
</gene>
<dbReference type="PANTHER" id="PTHR11848">
    <property type="entry name" value="TGF-BETA FAMILY"/>
    <property type="match status" value="1"/>
</dbReference>
<dbReference type="PROSITE" id="PS51362">
    <property type="entry name" value="TGF_BETA_2"/>
    <property type="match status" value="1"/>
</dbReference>
<evidence type="ECO:0000256" key="5">
    <source>
        <dbReference type="SAM" id="MobiDB-lite"/>
    </source>
</evidence>
<dbReference type="GO" id="GO:0008083">
    <property type="term" value="F:growth factor activity"/>
    <property type="evidence" value="ECO:0007669"/>
    <property type="project" value="UniProtKB-KW"/>
</dbReference>
<feature type="region of interest" description="Disordered" evidence="5">
    <location>
        <begin position="101"/>
        <end position="145"/>
    </location>
</feature>
<dbReference type="GO" id="GO:0005615">
    <property type="term" value="C:extracellular space"/>
    <property type="evidence" value="ECO:0007669"/>
    <property type="project" value="TreeGrafter"/>
</dbReference>
<dbReference type="InterPro" id="IPR029034">
    <property type="entry name" value="Cystine-knot_cytokine"/>
</dbReference>
<dbReference type="EMBL" id="JAODUO010002003">
    <property type="protein sequence ID" value="KAK2156067.1"/>
    <property type="molecule type" value="Genomic_DNA"/>
</dbReference>
<dbReference type="Proteomes" id="UP001209878">
    <property type="component" value="Unassembled WGS sequence"/>
</dbReference>
<keyword evidence="3" id="KW-0964">Secreted</keyword>
<comment type="subcellular location">
    <subcellularLocation>
        <location evidence="1">Secreted</location>
    </subcellularLocation>
</comment>
<dbReference type="GO" id="GO:0005125">
    <property type="term" value="F:cytokine activity"/>
    <property type="evidence" value="ECO:0007669"/>
    <property type="project" value="TreeGrafter"/>
</dbReference>
<proteinExistence type="inferred from homology"/>
<keyword evidence="4" id="KW-0339">Growth factor</keyword>
<dbReference type="Pfam" id="PF00019">
    <property type="entry name" value="TGF_beta"/>
    <property type="match status" value="1"/>
</dbReference>
<evidence type="ECO:0000256" key="4">
    <source>
        <dbReference type="RuleBase" id="RU000354"/>
    </source>
</evidence>
<protein>
    <recommendedName>
        <fullName evidence="6">TGF-beta family profile domain-containing protein</fullName>
    </recommendedName>
</protein>
<dbReference type="SMART" id="SM00204">
    <property type="entry name" value="TGFB"/>
    <property type="match status" value="1"/>
</dbReference>
<dbReference type="InterPro" id="IPR001839">
    <property type="entry name" value="TGF-b_C"/>
</dbReference>
<evidence type="ECO:0000313" key="8">
    <source>
        <dbReference type="Proteomes" id="UP001209878"/>
    </source>
</evidence>
<evidence type="ECO:0000256" key="1">
    <source>
        <dbReference type="ARBA" id="ARBA00004613"/>
    </source>
</evidence>
<comment type="caution">
    <text evidence="7">The sequence shown here is derived from an EMBL/GenBank/DDBJ whole genome shotgun (WGS) entry which is preliminary data.</text>
</comment>
<dbReference type="InterPro" id="IPR015615">
    <property type="entry name" value="TGF-beta-rel"/>
</dbReference>
<evidence type="ECO:0000313" key="7">
    <source>
        <dbReference type="EMBL" id="KAK2156067.1"/>
    </source>
</evidence>
<accession>A0AAD9N3S1</accession>
<evidence type="ECO:0000256" key="3">
    <source>
        <dbReference type="ARBA" id="ARBA00022525"/>
    </source>
</evidence>
<comment type="similarity">
    <text evidence="2 4">Belongs to the TGF-beta family.</text>
</comment>
<dbReference type="SUPFAM" id="SSF57501">
    <property type="entry name" value="Cystine-knot cytokines"/>
    <property type="match status" value="1"/>
</dbReference>
<feature type="domain" description="TGF-beta family profile" evidence="6">
    <location>
        <begin position="179"/>
        <end position="303"/>
    </location>
</feature>
<dbReference type="Gene3D" id="2.10.90.10">
    <property type="entry name" value="Cystine-knot cytokines"/>
    <property type="match status" value="1"/>
</dbReference>
<feature type="compositionally biased region" description="Basic and acidic residues" evidence="5">
    <location>
        <begin position="112"/>
        <end position="121"/>
    </location>
</feature>
<organism evidence="7 8">
    <name type="scientific">Ridgeia piscesae</name>
    <name type="common">Tubeworm</name>
    <dbReference type="NCBI Taxonomy" id="27915"/>
    <lineage>
        <taxon>Eukaryota</taxon>
        <taxon>Metazoa</taxon>
        <taxon>Spiralia</taxon>
        <taxon>Lophotrochozoa</taxon>
        <taxon>Annelida</taxon>
        <taxon>Polychaeta</taxon>
        <taxon>Sedentaria</taxon>
        <taxon>Canalipalpata</taxon>
        <taxon>Sabellida</taxon>
        <taxon>Siboglinidae</taxon>
        <taxon>Ridgeia</taxon>
    </lineage>
</organism>
<name>A0AAD9N3S1_RIDPI</name>
<dbReference type="PANTHER" id="PTHR11848:SF309">
    <property type="entry name" value="INHIBIN BETA CHAIN"/>
    <property type="match status" value="1"/>
</dbReference>
<dbReference type="AlphaFoldDB" id="A0AAD9N3S1"/>